<dbReference type="GO" id="GO:0004519">
    <property type="term" value="F:endonuclease activity"/>
    <property type="evidence" value="ECO:0007669"/>
    <property type="project" value="UniProtKB-KW"/>
</dbReference>
<evidence type="ECO:0000256" key="6">
    <source>
        <dbReference type="ARBA" id="ARBA00022884"/>
    </source>
</evidence>
<evidence type="ECO:0000313" key="8">
    <source>
        <dbReference type="EMBL" id="RTH31775.1"/>
    </source>
</evidence>
<dbReference type="EMBL" id="PELZ01000476">
    <property type="protein sequence ID" value="RTH31775.1"/>
    <property type="molecule type" value="Genomic_DNA"/>
</dbReference>
<evidence type="ECO:0000256" key="2">
    <source>
        <dbReference type="ARBA" id="ARBA00022649"/>
    </source>
</evidence>
<keyword evidence="7" id="KW-0346">Stress response</keyword>
<keyword evidence="3" id="KW-0540">Nuclease</keyword>
<dbReference type="InterPro" id="IPR012933">
    <property type="entry name" value="HicA_mRNA_interferase"/>
</dbReference>
<dbReference type="InterPro" id="IPR038570">
    <property type="entry name" value="HicA_sf"/>
</dbReference>
<dbReference type="Pfam" id="PF07927">
    <property type="entry name" value="HicA_toxin"/>
    <property type="match status" value="1"/>
</dbReference>
<keyword evidence="6" id="KW-0694">RNA-binding</keyword>
<comment type="caution">
    <text evidence="8">The sequence shown here is derived from an EMBL/GenBank/DDBJ whole genome shotgun (WGS) entry which is preliminary data.</text>
</comment>
<evidence type="ECO:0000256" key="7">
    <source>
        <dbReference type="ARBA" id="ARBA00023016"/>
    </source>
</evidence>
<protein>
    <recommendedName>
        <fullName evidence="10">Type II toxin-antitoxin system HicA family toxin</fullName>
    </recommendedName>
</protein>
<accession>A0A430S7Z7</accession>
<keyword evidence="2" id="KW-1277">Toxin-antitoxin system</keyword>
<evidence type="ECO:0008006" key="10">
    <source>
        <dbReference type="Google" id="ProtNLM"/>
    </source>
</evidence>
<evidence type="ECO:0000256" key="5">
    <source>
        <dbReference type="ARBA" id="ARBA00022801"/>
    </source>
</evidence>
<keyword evidence="4" id="KW-0255">Endonuclease</keyword>
<dbReference type="GO" id="GO:0016787">
    <property type="term" value="F:hydrolase activity"/>
    <property type="evidence" value="ECO:0007669"/>
    <property type="project" value="UniProtKB-KW"/>
</dbReference>
<dbReference type="GO" id="GO:0003729">
    <property type="term" value="F:mRNA binding"/>
    <property type="evidence" value="ECO:0007669"/>
    <property type="project" value="InterPro"/>
</dbReference>
<dbReference type="Proteomes" id="UP000288051">
    <property type="component" value="Unassembled WGS sequence"/>
</dbReference>
<proteinExistence type="inferred from homology"/>
<evidence type="ECO:0000256" key="1">
    <source>
        <dbReference type="ARBA" id="ARBA00006620"/>
    </source>
</evidence>
<gene>
    <name evidence="8" type="ORF">CSW37_13535</name>
</gene>
<dbReference type="AlphaFoldDB" id="A0A430S7Z7"/>
<organism evidence="8 9">
    <name type="scientific">Thermus scotoductus</name>
    <dbReference type="NCBI Taxonomy" id="37636"/>
    <lineage>
        <taxon>Bacteria</taxon>
        <taxon>Thermotogati</taxon>
        <taxon>Deinococcota</taxon>
        <taxon>Deinococci</taxon>
        <taxon>Thermales</taxon>
        <taxon>Thermaceae</taxon>
        <taxon>Thermus</taxon>
    </lineage>
</organism>
<evidence type="ECO:0000256" key="4">
    <source>
        <dbReference type="ARBA" id="ARBA00022759"/>
    </source>
</evidence>
<evidence type="ECO:0000256" key="3">
    <source>
        <dbReference type="ARBA" id="ARBA00022722"/>
    </source>
</evidence>
<sequence>MGRKRKLLEKLRRLPPEMSYEEVELLLTSFGFEHVRSKGSHHQFRHFRGTKLTVPKHGGQMVKRTYLRQVLEALEKVTGKAVEELLEEA</sequence>
<comment type="similarity">
    <text evidence="1">Belongs to the HicA mRNA interferase family.</text>
</comment>
<keyword evidence="5" id="KW-0378">Hydrolase</keyword>
<dbReference type="Gene3D" id="3.30.920.30">
    <property type="entry name" value="Hypothetical protein"/>
    <property type="match status" value="1"/>
</dbReference>
<dbReference type="RefSeq" id="WP_126209514.1">
    <property type="nucleotide sequence ID" value="NZ_PELZ01000476.1"/>
</dbReference>
<dbReference type="SUPFAM" id="SSF54786">
    <property type="entry name" value="YcfA/nrd intein domain"/>
    <property type="match status" value="1"/>
</dbReference>
<evidence type="ECO:0000313" key="9">
    <source>
        <dbReference type="Proteomes" id="UP000288051"/>
    </source>
</evidence>
<reference evidence="8 9" key="1">
    <citation type="journal article" date="2019" name="Extremophiles">
        <title>Biogeography of thermophiles and predominance of Thermus scotoductus in domestic water heaters.</title>
        <authorList>
            <person name="Wilpiszeski R.L."/>
            <person name="Zhang Z."/>
            <person name="House C.H."/>
        </authorList>
    </citation>
    <scope>NUCLEOTIDE SEQUENCE [LARGE SCALE GENOMIC DNA]</scope>
    <source>
        <strain evidence="8 9">24_S24</strain>
    </source>
</reference>
<name>A0A430S7Z7_THESC</name>